<dbReference type="EMBL" id="AP019377">
    <property type="protein sequence ID" value="BBH95040.1"/>
    <property type="molecule type" value="Genomic_DNA"/>
</dbReference>
<dbReference type="InterPro" id="IPR007138">
    <property type="entry name" value="ABM_dom"/>
</dbReference>
<name>A0A455T532_9CHLR</name>
<feature type="domain" description="ABM" evidence="1">
    <location>
        <begin position="1"/>
        <end position="68"/>
    </location>
</feature>
<reference evidence="2" key="1">
    <citation type="submission" date="2018-12" db="EMBL/GenBank/DDBJ databases">
        <title>Novel natural products biosynthetic potential of the class Ktedonobacteria.</title>
        <authorList>
            <person name="Zheng Y."/>
            <person name="Saitou A."/>
            <person name="Wang C.M."/>
            <person name="Toyoda A."/>
            <person name="Minakuchi Y."/>
            <person name="Sekiguchi Y."/>
            <person name="Ueda K."/>
            <person name="Takano H."/>
            <person name="Sakai Y."/>
            <person name="Yokota A."/>
            <person name="Yabe S."/>
        </authorList>
    </citation>
    <scope>NUCLEOTIDE SEQUENCE</scope>
    <source>
        <strain evidence="2">A3-2</strain>
    </source>
</reference>
<evidence type="ECO:0000313" key="2">
    <source>
        <dbReference type="EMBL" id="BBH95040.1"/>
    </source>
</evidence>
<evidence type="ECO:0000259" key="1">
    <source>
        <dbReference type="Pfam" id="PF03992"/>
    </source>
</evidence>
<gene>
    <name evidence="2" type="ORF">KTA_32390</name>
</gene>
<organism evidence="2">
    <name type="scientific">Thermogemmatispora argillosa</name>
    <dbReference type="NCBI Taxonomy" id="2045280"/>
    <lineage>
        <taxon>Bacteria</taxon>
        <taxon>Bacillati</taxon>
        <taxon>Chloroflexota</taxon>
        <taxon>Ktedonobacteria</taxon>
        <taxon>Thermogemmatisporales</taxon>
        <taxon>Thermogemmatisporaceae</taxon>
        <taxon>Thermogemmatispora</taxon>
    </lineage>
</organism>
<dbReference type="AlphaFoldDB" id="A0A455T532"/>
<proteinExistence type="predicted"/>
<accession>A0A455T532</accession>
<protein>
    <recommendedName>
        <fullName evidence="1">ABM domain-containing protein</fullName>
    </recommendedName>
</protein>
<dbReference type="Pfam" id="PF03992">
    <property type="entry name" value="ABM"/>
    <property type="match status" value="1"/>
</dbReference>
<dbReference type="SUPFAM" id="SSF54909">
    <property type="entry name" value="Dimeric alpha+beta barrel"/>
    <property type="match status" value="1"/>
</dbReference>
<sequence length="106" mass="12165">MYGTVAHCRIKPGAERHLLAELREFEQAQVPGAVATLVYRMDADAQECYLAVVFSDKEAYIKNAQSAEQDQRYRRMLRWLENPPEWHDGEIIAPLGLLRPVQQPAQ</sequence>
<dbReference type="InterPro" id="IPR011008">
    <property type="entry name" value="Dimeric_a/b-barrel"/>
</dbReference>
<dbReference type="Gene3D" id="3.30.70.100">
    <property type="match status" value="1"/>
</dbReference>